<dbReference type="GO" id="GO:0015271">
    <property type="term" value="F:outward rectifier potassium channel activity"/>
    <property type="evidence" value="ECO:0007669"/>
    <property type="project" value="TreeGrafter"/>
</dbReference>
<gene>
    <name evidence="11" type="primary">RvY_07454-1</name>
    <name evidence="11" type="synonym">RvY_07454.1</name>
    <name evidence="11" type="ORF">RvY_07454</name>
</gene>
<dbReference type="OrthoDB" id="297496at2759"/>
<dbReference type="STRING" id="947166.A0A1D1V284"/>
<feature type="transmembrane region" description="Helical" evidence="9">
    <location>
        <begin position="66"/>
        <end position="85"/>
    </location>
</feature>
<dbReference type="Gene3D" id="1.10.287.70">
    <property type="match status" value="1"/>
</dbReference>
<accession>A0A1D1V284</accession>
<dbReference type="SUPFAM" id="SSF81324">
    <property type="entry name" value="Voltage-gated potassium channels"/>
    <property type="match status" value="1"/>
</dbReference>
<sequence length="282" mass="31801">MFQCIGERLNSFVAFLLKALKKCLRLRNTEPSQTDLIMVIGTMSSVVIFAGAAGFSYFEGWGYFDAIYYCFITLSTIGFGDFVAMQKNGVLESKPGYLAFSLIFILFGLNTFAALMNLLVLRFMTANTQDERAQQQEAELARLQAVHVEGDIIQHNKVNGSICSERHAPPETREAPARALMHRTVEDDGASVCSCTCYRPYRAERHPVEYPINNAPPSRRKPKHYTARRSPTKISHLLPMETYVPDDYNDDDVPPFHEKDFDAVETHAFLSSPASKGKRHSF</sequence>
<evidence type="ECO:0000256" key="4">
    <source>
        <dbReference type="ARBA" id="ARBA00022989"/>
    </source>
</evidence>
<keyword evidence="5" id="KW-0406">Ion transport</keyword>
<feature type="transmembrane region" description="Helical" evidence="9">
    <location>
        <begin position="36"/>
        <end position="54"/>
    </location>
</feature>
<dbReference type="AlphaFoldDB" id="A0A1D1V284"/>
<evidence type="ECO:0000256" key="2">
    <source>
        <dbReference type="ARBA" id="ARBA00022448"/>
    </source>
</evidence>
<evidence type="ECO:0000256" key="6">
    <source>
        <dbReference type="ARBA" id="ARBA00023136"/>
    </source>
</evidence>
<evidence type="ECO:0000256" key="8">
    <source>
        <dbReference type="SAM" id="MobiDB-lite"/>
    </source>
</evidence>
<evidence type="ECO:0000259" key="10">
    <source>
        <dbReference type="Pfam" id="PF07885"/>
    </source>
</evidence>
<comment type="caution">
    <text evidence="11">The sequence shown here is derived from an EMBL/GenBank/DDBJ whole genome shotgun (WGS) entry which is preliminary data.</text>
</comment>
<dbReference type="EMBL" id="BDGG01000003">
    <property type="protein sequence ID" value="GAU95936.1"/>
    <property type="molecule type" value="Genomic_DNA"/>
</dbReference>
<evidence type="ECO:0000313" key="11">
    <source>
        <dbReference type="EMBL" id="GAU95936.1"/>
    </source>
</evidence>
<organism evidence="11 12">
    <name type="scientific">Ramazzottius varieornatus</name>
    <name type="common">Water bear</name>
    <name type="synonym">Tardigrade</name>
    <dbReference type="NCBI Taxonomy" id="947166"/>
    <lineage>
        <taxon>Eukaryota</taxon>
        <taxon>Metazoa</taxon>
        <taxon>Ecdysozoa</taxon>
        <taxon>Tardigrada</taxon>
        <taxon>Eutardigrada</taxon>
        <taxon>Parachela</taxon>
        <taxon>Hypsibioidea</taxon>
        <taxon>Ramazzottiidae</taxon>
        <taxon>Ramazzottius</taxon>
    </lineage>
</organism>
<dbReference type="Proteomes" id="UP000186922">
    <property type="component" value="Unassembled WGS sequence"/>
</dbReference>
<evidence type="ECO:0000256" key="7">
    <source>
        <dbReference type="ARBA" id="ARBA00023303"/>
    </source>
</evidence>
<keyword evidence="4 9" id="KW-1133">Transmembrane helix</keyword>
<evidence type="ECO:0000256" key="5">
    <source>
        <dbReference type="ARBA" id="ARBA00023065"/>
    </source>
</evidence>
<evidence type="ECO:0000313" key="12">
    <source>
        <dbReference type="Proteomes" id="UP000186922"/>
    </source>
</evidence>
<name>A0A1D1V284_RAMVA</name>
<feature type="domain" description="Potassium channel" evidence="10">
    <location>
        <begin position="45"/>
        <end position="120"/>
    </location>
</feature>
<reference evidence="11 12" key="1">
    <citation type="journal article" date="2016" name="Nat. Commun.">
        <title>Extremotolerant tardigrade genome and improved radiotolerance of human cultured cells by tardigrade-unique protein.</title>
        <authorList>
            <person name="Hashimoto T."/>
            <person name="Horikawa D.D."/>
            <person name="Saito Y."/>
            <person name="Kuwahara H."/>
            <person name="Kozuka-Hata H."/>
            <person name="Shin-I T."/>
            <person name="Minakuchi Y."/>
            <person name="Ohishi K."/>
            <person name="Motoyama A."/>
            <person name="Aizu T."/>
            <person name="Enomoto A."/>
            <person name="Kondo K."/>
            <person name="Tanaka S."/>
            <person name="Hara Y."/>
            <person name="Koshikawa S."/>
            <person name="Sagara H."/>
            <person name="Miura T."/>
            <person name="Yokobori S."/>
            <person name="Miyagawa K."/>
            <person name="Suzuki Y."/>
            <person name="Kubo T."/>
            <person name="Oyama M."/>
            <person name="Kohara Y."/>
            <person name="Fujiyama A."/>
            <person name="Arakawa K."/>
            <person name="Katayama T."/>
            <person name="Toyoda A."/>
            <person name="Kunieda T."/>
        </authorList>
    </citation>
    <scope>NUCLEOTIDE SEQUENCE [LARGE SCALE GENOMIC DNA]</scope>
    <source>
        <strain evidence="11 12">YOKOZUNA-1</strain>
    </source>
</reference>
<protein>
    <recommendedName>
        <fullName evidence="10">Potassium channel domain-containing protein</fullName>
    </recommendedName>
</protein>
<dbReference type="InterPro" id="IPR003280">
    <property type="entry name" value="2pore_dom_K_chnl"/>
</dbReference>
<dbReference type="PANTHER" id="PTHR11003">
    <property type="entry name" value="POTASSIUM CHANNEL, SUBFAMILY K"/>
    <property type="match status" value="1"/>
</dbReference>
<feature type="compositionally biased region" description="Basic residues" evidence="8">
    <location>
        <begin position="218"/>
        <end position="230"/>
    </location>
</feature>
<evidence type="ECO:0000256" key="9">
    <source>
        <dbReference type="SAM" id="Phobius"/>
    </source>
</evidence>
<comment type="subcellular location">
    <subcellularLocation>
        <location evidence="1">Membrane</location>
        <topology evidence="1">Multi-pass membrane protein</topology>
    </subcellularLocation>
</comment>
<dbReference type="InterPro" id="IPR013099">
    <property type="entry name" value="K_chnl_dom"/>
</dbReference>
<keyword evidence="12" id="KW-1185">Reference proteome</keyword>
<evidence type="ECO:0000256" key="3">
    <source>
        <dbReference type="ARBA" id="ARBA00022692"/>
    </source>
</evidence>
<keyword evidence="7" id="KW-0407">Ion channel</keyword>
<dbReference type="GO" id="GO:0030322">
    <property type="term" value="P:stabilization of membrane potential"/>
    <property type="evidence" value="ECO:0007669"/>
    <property type="project" value="TreeGrafter"/>
</dbReference>
<keyword evidence="3 9" id="KW-0812">Transmembrane</keyword>
<feature type="region of interest" description="Disordered" evidence="8">
    <location>
        <begin position="209"/>
        <end position="230"/>
    </location>
</feature>
<evidence type="ECO:0000256" key="1">
    <source>
        <dbReference type="ARBA" id="ARBA00004141"/>
    </source>
</evidence>
<keyword evidence="2" id="KW-0813">Transport</keyword>
<dbReference type="PANTHER" id="PTHR11003:SF291">
    <property type="entry name" value="IP11374P"/>
    <property type="match status" value="1"/>
</dbReference>
<proteinExistence type="predicted"/>
<dbReference type="GO" id="GO:0005886">
    <property type="term" value="C:plasma membrane"/>
    <property type="evidence" value="ECO:0007669"/>
    <property type="project" value="TreeGrafter"/>
</dbReference>
<keyword evidence="6 9" id="KW-0472">Membrane</keyword>
<dbReference type="GO" id="GO:0022841">
    <property type="term" value="F:potassium ion leak channel activity"/>
    <property type="evidence" value="ECO:0007669"/>
    <property type="project" value="TreeGrafter"/>
</dbReference>
<feature type="transmembrane region" description="Helical" evidence="9">
    <location>
        <begin position="97"/>
        <end position="120"/>
    </location>
</feature>
<dbReference type="Pfam" id="PF07885">
    <property type="entry name" value="Ion_trans_2"/>
    <property type="match status" value="1"/>
</dbReference>